<dbReference type="EMBL" id="CP003051">
    <property type="protein sequence ID" value="AGA90552.1"/>
    <property type="molecule type" value="Genomic_DNA"/>
</dbReference>
<dbReference type="PATRIC" id="fig|765912.4.peg.1741"/>
<evidence type="ECO:0000313" key="2">
    <source>
        <dbReference type="Proteomes" id="UP000010816"/>
    </source>
</evidence>
<dbReference type="KEGG" id="tmb:Thimo_1781"/>
<reference evidence="1 2" key="1">
    <citation type="submission" date="2011-09" db="EMBL/GenBank/DDBJ databases">
        <title>Complete sequence of chromosome of Thioflavicoccus mobilis 8321.</title>
        <authorList>
            <consortium name="US DOE Joint Genome Institute"/>
            <person name="Lucas S."/>
            <person name="Han J."/>
            <person name="Lapidus A."/>
            <person name="Cheng J.-F."/>
            <person name="Goodwin L."/>
            <person name="Pitluck S."/>
            <person name="Peters L."/>
            <person name="Ovchinnikova G."/>
            <person name="Lu M."/>
            <person name="Detter J.C."/>
            <person name="Han C."/>
            <person name="Tapia R."/>
            <person name="Land M."/>
            <person name="Hauser L."/>
            <person name="Kyrpides N."/>
            <person name="Ivanova N."/>
            <person name="Pagani I."/>
            <person name="Vogl K."/>
            <person name="Liu Z."/>
            <person name="Imhoff J."/>
            <person name="Thiel V."/>
            <person name="Frigaard N.-U."/>
            <person name="Bryant D."/>
            <person name="Woyke T."/>
        </authorList>
    </citation>
    <scope>NUCLEOTIDE SEQUENCE [LARGE SCALE GENOMIC DNA]</scope>
    <source>
        <strain evidence="1 2">8321</strain>
    </source>
</reference>
<dbReference type="eggNOG" id="COG1475">
    <property type="taxonomic scope" value="Bacteria"/>
</dbReference>
<dbReference type="AlphaFoldDB" id="L0GXJ6"/>
<gene>
    <name evidence="1" type="ORF">Thimo_1781</name>
</gene>
<proteinExistence type="predicted"/>
<dbReference type="STRING" id="765912.Thimo_1781"/>
<dbReference type="Proteomes" id="UP000010816">
    <property type="component" value="Chromosome"/>
</dbReference>
<accession>L0GXJ6</accession>
<protein>
    <submittedName>
        <fullName evidence="1">Uncharacterized protein</fullName>
    </submittedName>
</protein>
<dbReference type="OrthoDB" id="8702972at2"/>
<evidence type="ECO:0000313" key="1">
    <source>
        <dbReference type="EMBL" id="AGA90552.1"/>
    </source>
</evidence>
<sequence length="143" mass="15602">MIPAHIVNVPSLLLAEHAENEIRKDFTPSERVAIGRAIEAELGNRQGQRTDLKADDQGKLLAAEPVANLPEVAPGKRTRDIAAEKAGFDSTTIYRQAKTVVEHAEPELIEAMDRGEVAISAATERARGWWRCRGLVPSLSPSL</sequence>
<dbReference type="HOGENOM" id="CLU_1805289_0_0_6"/>
<name>L0GXJ6_9GAMM</name>
<keyword evidence="2" id="KW-1185">Reference proteome</keyword>
<organism evidence="1 2">
    <name type="scientific">Thioflavicoccus mobilis 8321</name>
    <dbReference type="NCBI Taxonomy" id="765912"/>
    <lineage>
        <taxon>Bacteria</taxon>
        <taxon>Pseudomonadati</taxon>
        <taxon>Pseudomonadota</taxon>
        <taxon>Gammaproteobacteria</taxon>
        <taxon>Chromatiales</taxon>
        <taxon>Chromatiaceae</taxon>
        <taxon>Thioflavicoccus</taxon>
    </lineage>
</organism>
<dbReference type="RefSeq" id="WP_015280693.1">
    <property type="nucleotide sequence ID" value="NC_019940.1"/>
</dbReference>